<feature type="compositionally biased region" description="Polar residues" evidence="1">
    <location>
        <begin position="102"/>
        <end position="115"/>
    </location>
</feature>
<feature type="compositionally biased region" description="Basic and acidic residues" evidence="1">
    <location>
        <begin position="295"/>
        <end position="315"/>
    </location>
</feature>
<dbReference type="AlphaFoldDB" id="A0A8H7TDF8"/>
<proteinExistence type="predicted"/>
<comment type="caution">
    <text evidence="2">The sequence shown here is derived from an EMBL/GenBank/DDBJ whole genome shotgun (WGS) entry which is preliminary data.</text>
</comment>
<feature type="compositionally biased region" description="Basic and acidic residues" evidence="1">
    <location>
        <begin position="488"/>
        <end position="501"/>
    </location>
</feature>
<feature type="compositionally biased region" description="Polar residues" evidence="1">
    <location>
        <begin position="404"/>
        <end position="415"/>
    </location>
</feature>
<feature type="region of interest" description="Disordered" evidence="1">
    <location>
        <begin position="102"/>
        <end position="155"/>
    </location>
</feature>
<gene>
    <name evidence="2" type="ORF">IFR04_010048</name>
</gene>
<evidence type="ECO:0000313" key="3">
    <source>
        <dbReference type="Proteomes" id="UP000664132"/>
    </source>
</evidence>
<accession>A0A8H7TDF8</accession>
<feature type="region of interest" description="Disordered" evidence="1">
    <location>
        <begin position="294"/>
        <end position="322"/>
    </location>
</feature>
<reference evidence="2" key="1">
    <citation type="submission" date="2021-02" db="EMBL/GenBank/DDBJ databases">
        <title>Genome sequence Cadophora malorum strain M34.</title>
        <authorList>
            <person name="Stefanovic E."/>
            <person name="Vu D."/>
            <person name="Scully C."/>
            <person name="Dijksterhuis J."/>
            <person name="Roader J."/>
            <person name="Houbraken J."/>
        </authorList>
    </citation>
    <scope>NUCLEOTIDE SEQUENCE</scope>
    <source>
        <strain evidence="2">M34</strain>
    </source>
</reference>
<feature type="compositionally biased region" description="Polar residues" evidence="1">
    <location>
        <begin position="434"/>
        <end position="448"/>
    </location>
</feature>
<dbReference type="Proteomes" id="UP000664132">
    <property type="component" value="Unassembled WGS sequence"/>
</dbReference>
<keyword evidence="3" id="KW-1185">Reference proteome</keyword>
<feature type="compositionally biased region" description="Basic and acidic residues" evidence="1">
    <location>
        <begin position="518"/>
        <end position="569"/>
    </location>
</feature>
<name>A0A8H7TDF8_9HELO</name>
<feature type="compositionally biased region" description="Polar residues" evidence="1">
    <location>
        <begin position="464"/>
        <end position="474"/>
    </location>
</feature>
<evidence type="ECO:0000313" key="2">
    <source>
        <dbReference type="EMBL" id="KAG4416793.1"/>
    </source>
</evidence>
<dbReference type="OrthoDB" id="3557833at2759"/>
<dbReference type="EMBL" id="JAFJYH010000174">
    <property type="protein sequence ID" value="KAG4416793.1"/>
    <property type="molecule type" value="Genomic_DNA"/>
</dbReference>
<sequence length="569" mass="64178">MCHRCKKAQALESLSNQALKPVSLALARLHRKVEPNLGGFWKWRYDTPLRLQIVLGGLQNLVQISTLAEVIKEVEDELLHCEKQMADHPALEQGLIASSAGDTYSDNSITPSESASVKARKRREAEKAAAEVVKNDKCTPEPKSEEKKDTSQYHLYGSDMDPHPLLVRRSCLIVERWLEKCEAAVATSHEQDLDNAPVVSVPEGFCERPRIDLEVWYRPLRSVETSSASFAPCGGENCLPHHQHQTDADRSFSHSELDLDLDKLVIDDMSGKPSARRKVKFIKKLFSALHTKKPRNMDKTHSQQRRVRFEDNEGPKRRRVKCDKSTLDERDLMVQKDLRRLPTISRHCTNPSRSSNIGARDVTSNIKEIRSNIKEEIEGWESDTSALSSRDSVINLGSIMGQPATPSSVHLSTESLPLPQEPRDFQPSPPKPTSCWSDSHSQSRISINARSSHRTATSSSTSRQVNNIPLSFTSIDPPAGKTGSLIKSEFDKNRERRRAERNMSMPHPAKTTTSVQRTEPDHRVAPPVAKDLRARRAERASKISLTEKYHREERERLWSSRKDLSGIDG</sequence>
<protein>
    <submittedName>
        <fullName evidence="2">Uncharacterized protein</fullName>
    </submittedName>
</protein>
<feature type="compositionally biased region" description="Low complexity" evidence="1">
    <location>
        <begin position="454"/>
        <end position="463"/>
    </location>
</feature>
<evidence type="ECO:0000256" key="1">
    <source>
        <dbReference type="SAM" id="MobiDB-lite"/>
    </source>
</evidence>
<feature type="region of interest" description="Disordered" evidence="1">
    <location>
        <begin position="398"/>
        <end position="569"/>
    </location>
</feature>
<feature type="compositionally biased region" description="Basic and acidic residues" evidence="1">
    <location>
        <begin position="123"/>
        <end position="151"/>
    </location>
</feature>
<organism evidence="2 3">
    <name type="scientific">Cadophora malorum</name>
    <dbReference type="NCBI Taxonomy" id="108018"/>
    <lineage>
        <taxon>Eukaryota</taxon>
        <taxon>Fungi</taxon>
        <taxon>Dikarya</taxon>
        <taxon>Ascomycota</taxon>
        <taxon>Pezizomycotina</taxon>
        <taxon>Leotiomycetes</taxon>
        <taxon>Helotiales</taxon>
        <taxon>Ploettnerulaceae</taxon>
        <taxon>Cadophora</taxon>
    </lineage>
</organism>